<feature type="transmembrane region" description="Helical" evidence="12">
    <location>
        <begin position="48"/>
        <end position="67"/>
    </location>
</feature>
<dbReference type="PANTHER" id="PTHR12701">
    <property type="entry name" value="BCR-ASSOCIATED PROTEIN, BAP"/>
    <property type="match status" value="1"/>
</dbReference>
<proteinExistence type="inferred from homology"/>
<evidence type="ECO:0000256" key="4">
    <source>
        <dbReference type="ARBA" id="ARBA00022692"/>
    </source>
</evidence>
<keyword evidence="7 12" id="KW-0931">ER-Golgi transport</keyword>
<keyword evidence="5" id="KW-0053">Apoptosis</keyword>
<feature type="region of interest" description="Disordered" evidence="13">
    <location>
        <begin position="223"/>
        <end position="243"/>
    </location>
</feature>
<comment type="similarity">
    <text evidence="2 12">Belongs to the BCAP29/BCAP31 family.</text>
</comment>
<comment type="caution">
    <text evidence="16">The sequence shown here is derived from an EMBL/GenBank/DDBJ whole genome shotgun (WGS) entry which is preliminary data.</text>
</comment>
<dbReference type="GO" id="GO:0006886">
    <property type="term" value="P:intracellular protein transport"/>
    <property type="evidence" value="ECO:0007669"/>
    <property type="project" value="UniProtKB-UniRule"/>
</dbReference>
<evidence type="ECO:0000256" key="10">
    <source>
        <dbReference type="ARBA" id="ARBA00023054"/>
    </source>
</evidence>
<evidence type="ECO:0000313" key="17">
    <source>
        <dbReference type="Proteomes" id="UP000786811"/>
    </source>
</evidence>
<evidence type="ECO:0000313" key="16">
    <source>
        <dbReference type="EMBL" id="CAG5108678.1"/>
    </source>
</evidence>
<keyword evidence="17" id="KW-1185">Reference proteome</keyword>
<dbReference type="GO" id="GO:0006888">
    <property type="term" value="P:endoplasmic reticulum to Golgi vesicle-mediated transport"/>
    <property type="evidence" value="ECO:0007669"/>
    <property type="project" value="UniProtKB-UniRule"/>
</dbReference>
<evidence type="ECO:0000256" key="6">
    <source>
        <dbReference type="ARBA" id="ARBA00022824"/>
    </source>
</evidence>
<evidence type="ECO:0000256" key="7">
    <source>
        <dbReference type="ARBA" id="ARBA00022892"/>
    </source>
</evidence>
<feature type="compositionally biased region" description="Basic and acidic residues" evidence="13">
    <location>
        <begin position="183"/>
        <end position="199"/>
    </location>
</feature>
<evidence type="ECO:0000256" key="12">
    <source>
        <dbReference type="RuleBase" id="RU367026"/>
    </source>
</evidence>
<evidence type="ECO:0000256" key="2">
    <source>
        <dbReference type="ARBA" id="ARBA00007956"/>
    </source>
</evidence>
<reference evidence="16" key="1">
    <citation type="submission" date="2021-04" db="EMBL/GenBank/DDBJ databases">
        <authorList>
            <person name="Chebbi M.A.C M."/>
        </authorList>
    </citation>
    <scope>NUCLEOTIDE SEQUENCE</scope>
</reference>
<feature type="transmembrane region" description="Helical" evidence="12">
    <location>
        <begin position="101"/>
        <end position="121"/>
    </location>
</feature>
<evidence type="ECO:0000256" key="11">
    <source>
        <dbReference type="ARBA" id="ARBA00023136"/>
    </source>
</evidence>
<dbReference type="InterPro" id="IPR041672">
    <property type="entry name" value="Bap31/Bap29_C"/>
</dbReference>
<dbReference type="GO" id="GO:0005789">
    <property type="term" value="C:endoplasmic reticulum membrane"/>
    <property type="evidence" value="ECO:0007669"/>
    <property type="project" value="UniProtKB-SubCell"/>
</dbReference>
<evidence type="ECO:0000256" key="3">
    <source>
        <dbReference type="ARBA" id="ARBA00022448"/>
    </source>
</evidence>
<keyword evidence="8 12" id="KW-0653">Protein transport</keyword>
<dbReference type="PANTHER" id="PTHR12701:SF20">
    <property type="entry name" value="ENDOPLASMIC RETICULUM TRANSMEMBRANE PROTEIN"/>
    <property type="match status" value="1"/>
</dbReference>
<feature type="region of interest" description="Disordered" evidence="13">
    <location>
        <begin position="179"/>
        <end position="203"/>
    </location>
</feature>
<evidence type="ECO:0000259" key="14">
    <source>
        <dbReference type="Pfam" id="PF05529"/>
    </source>
</evidence>
<sequence>MSLQWTLIASFLYVEIFIVLLLVLPVASPKRWQSLFRSRFLQSLSNQASFYFFMLLAILVLFLLDAIREMNKYSNKEHTDHGHLDAEMQGSMRLFRAQRNFYISGFALFLSLVIRRLVILISTQATLLAQSEAALRQAQSATTTAKSLLSQKGETAQNDSNEAHDKVVTELKSQVSELSQKNTELENELKKEKKDKEALKSQAESLAKEYDRLTGEHARLVKAEGSDKKKTRVSISHHQIERK</sequence>
<dbReference type="Proteomes" id="UP000786811">
    <property type="component" value="Unassembled WGS sequence"/>
</dbReference>
<feature type="domain" description="Bap31/Bap29 cytoplasmic coiled-coil" evidence="15">
    <location>
        <begin position="181"/>
        <end position="230"/>
    </location>
</feature>
<dbReference type="Pfam" id="PF05529">
    <property type="entry name" value="Bap31"/>
    <property type="match status" value="1"/>
</dbReference>
<dbReference type="Pfam" id="PF18035">
    <property type="entry name" value="Bap31_Bap29_C"/>
    <property type="match status" value="1"/>
</dbReference>
<dbReference type="FunFam" id="1.20.5.110:FF:000011">
    <property type="entry name" value="B-cell receptor-associated protein 29"/>
    <property type="match status" value="1"/>
</dbReference>
<dbReference type="GO" id="GO:0070973">
    <property type="term" value="P:protein localization to endoplasmic reticulum exit site"/>
    <property type="evidence" value="ECO:0007669"/>
    <property type="project" value="UniProtKB-UniRule"/>
</dbReference>
<dbReference type="OrthoDB" id="435607at2759"/>
<keyword evidence="16" id="KW-0675">Receptor</keyword>
<dbReference type="EMBL" id="CAJNRD030001124">
    <property type="protein sequence ID" value="CAG5108678.1"/>
    <property type="molecule type" value="Genomic_DNA"/>
</dbReference>
<protein>
    <recommendedName>
        <fullName evidence="12">Endoplasmic reticulum transmembrane protein</fullName>
    </recommendedName>
</protein>
<dbReference type="InterPro" id="IPR040463">
    <property type="entry name" value="BAP29/BAP31_N"/>
</dbReference>
<organism evidence="16 17">
    <name type="scientific">Cotesia congregata</name>
    <name type="common">Parasitoid wasp</name>
    <name type="synonym">Apanteles congregatus</name>
    <dbReference type="NCBI Taxonomy" id="51543"/>
    <lineage>
        <taxon>Eukaryota</taxon>
        <taxon>Metazoa</taxon>
        <taxon>Ecdysozoa</taxon>
        <taxon>Arthropoda</taxon>
        <taxon>Hexapoda</taxon>
        <taxon>Insecta</taxon>
        <taxon>Pterygota</taxon>
        <taxon>Neoptera</taxon>
        <taxon>Endopterygota</taxon>
        <taxon>Hymenoptera</taxon>
        <taxon>Apocrita</taxon>
        <taxon>Ichneumonoidea</taxon>
        <taxon>Braconidae</taxon>
        <taxon>Microgastrinae</taxon>
        <taxon>Cotesia</taxon>
    </lineage>
</organism>
<dbReference type="InterPro" id="IPR008417">
    <property type="entry name" value="BAP29/BAP31"/>
</dbReference>
<feature type="domain" description="BAP29/BAP31 transmembrane" evidence="14">
    <location>
        <begin position="1"/>
        <end position="133"/>
    </location>
</feature>
<accession>A0A8J2MUC5</accession>
<keyword evidence="11 12" id="KW-0472">Membrane</keyword>
<comment type="subcellular location">
    <subcellularLocation>
        <location evidence="1 12">Endoplasmic reticulum membrane</location>
        <topology evidence="1 12">Multi-pass membrane protein</topology>
    </subcellularLocation>
</comment>
<gene>
    <name evidence="16" type="ORF">HICCMSTLAB_LOCUS13357</name>
</gene>
<dbReference type="Gene3D" id="1.20.5.110">
    <property type="match status" value="1"/>
</dbReference>
<dbReference type="AlphaFoldDB" id="A0A8J2MUC5"/>
<keyword evidence="6 12" id="KW-0256">Endoplasmic reticulum</keyword>
<feature type="transmembrane region" description="Helical" evidence="12">
    <location>
        <begin position="7"/>
        <end position="28"/>
    </location>
</feature>
<evidence type="ECO:0000256" key="9">
    <source>
        <dbReference type="ARBA" id="ARBA00022989"/>
    </source>
</evidence>
<evidence type="ECO:0000256" key="8">
    <source>
        <dbReference type="ARBA" id="ARBA00022927"/>
    </source>
</evidence>
<evidence type="ECO:0000259" key="15">
    <source>
        <dbReference type="Pfam" id="PF18035"/>
    </source>
</evidence>
<keyword evidence="3 12" id="KW-0813">Transport</keyword>
<evidence type="ECO:0000256" key="13">
    <source>
        <dbReference type="SAM" id="MobiDB-lite"/>
    </source>
</evidence>
<keyword evidence="4 12" id="KW-0812">Transmembrane</keyword>
<name>A0A8J2MUC5_COTCN</name>
<evidence type="ECO:0000256" key="5">
    <source>
        <dbReference type="ARBA" id="ARBA00022703"/>
    </source>
</evidence>
<dbReference type="GO" id="GO:0006915">
    <property type="term" value="P:apoptotic process"/>
    <property type="evidence" value="ECO:0007669"/>
    <property type="project" value="UniProtKB-KW"/>
</dbReference>
<keyword evidence="9 12" id="KW-1133">Transmembrane helix</keyword>
<evidence type="ECO:0000256" key="1">
    <source>
        <dbReference type="ARBA" id="ARBA00004477"/>
    </source>
</evidence>
<keyword evidence="10" id="KW-0175">Coiled coil</keyword>
<comment type="function">
    <text evidence="12">May play a role in anterograde transport of membrane proteins from the endoplasmic reticulum to the Golgi.</text>
</comment>